<dbReference type="GO" id="GO:0003676">
    <property type="term" value="F:nucleic acid binding"/>
    <property type="evidence" value="ECO:0007669"/>
    <property type="project" value="InterPro"/>
</dbReference>
<dbReference type="InterPro" id="IPR036397">
    <property type="entry name" value="RNaseH_sf"/>
</dbReference>
<dbReference type="Proteomes" id="UP000324800">
    <property type="component" value="Unassembled WGS sequence"/>
</dbReference>
<gene>
    <name evidence="2" type="ORF">EZS28_042369</name>
</gene>
<dbReference type="AlphaFoldDB" id="A0A5J4TV03"/>
<dbReference type="Gene3D" id="3.30.420.10">
    <property type="entry name" value="Ribonuclease H-like superfamily/Ribonuclease H"/>
    <property type="match status" value="1"/>
</dbReference>
<dbReference type="PANTHER" id="PTHR23022">
    <property type="entry name" value="TRANSPOSABLE ELEMENT-RELATED"/>
    <property type="match status" value="1"/>
</dbReference>
<dbReference type="Pfam" id="PF13358">
    <property type="entry name" value="DDE_3"/>
    <property type="match status" value="1"/>
</dbReference>
<dbReference type="InterPro" id="IPR038717">
    <property type="entry name" value="Tc1-like_DDE_dom"/>
</dbReference>
<accession>A0A5J4TV03</accession>
<comment type="caution">
    <text evidence="2">The sequence shown here is derived from an EMBL/GenBank/DDBJ whole genome shotgun (WGS) entry which is preliminary data.</text>
</comment>
<evidence type="ECO:0000313" key="2">
    <source>
        <dbReference type="EMBL" id="KAA6362104.1"/>
    </source>
</evidence>
<dbReference type="InterPro" id="IPR052338">
    <property type="entry name" value="Transposase_5"/>
</dbReference>
<sequence length="235" mass="27541">MNRLAEKGYNPRLMKKCPMISRKQKAMRKNFAEQYGPWSIKKWSRVLFTDESKVNLISSDGAKYSWMSESEARTFARTQQNMKHSYKINIWCSMSAKGVGSIHIIEGNMNAMQYVRILEDHLIEDGTRLCGKNFIMQADNDPKHKSRLAQKWLARNKIEQVSWPSNSPDMSPIEHMFHALKKNLRDRAIRSVEEFKRIIIEEWSYLPVSLTRSLVNSMPRRTEALWKAKGSHTKY</sequence>
<dbReference type="OrthoDB" id="2753252at2759"/>
<proteinExistence type="predicted"/>
<dbReference type="EMBL" id="SNRW01024651">
    <property type="protein sequence ID" value="KAA6362104.1"/>
    <property type="molecule type" value="Genomic_DNA"/>
</dbReference>
<evidence type="ECO:0000313" key="3">
    <source>
        <dbReference type="Proteomes" id="UP000324800"/>
    </source>
</evidence>
<name>A0A5J4TV03_9EUKA</name>
<protein>
    <submittedName>
        <fullName evidence="2">Putative Transposable element Tc1 transposase</fullName>
    </submittedName>
</protein>
<feature type="domain" description="Tc1-like transposase DDE" evidence="1">
    <location>
        <begin position="45"/>
        <end position="196"/>
    </location>
</feature>
<organism evidence="2 3">
    <name type="scientific">Streblomastix strix</name>
    <dbReference type="NCBI Taxonomy" id="222440"/>
    <lineage>
        <taxon>Eukaryota</taxon>
        <taxon>Metamonada</taxon>
        <taxon>Preaxostyla</taxon>
        <taxon>Oxymonadida</taxon>
        <taxon>Streblomastigidae</taxon>
        <taxon>Streblomastix</taxon>
    </lineage>
</organism>
<reference evidence="2 3" key="1">
    <citation type="submission" date="2019-03" db="EMBL/GenBank/DDBJ databases">
        <title>Single cell metagenomics reveals metabolic interactions within the superorganism composed of flagellate Streblomastix strix and complex community of Bacteroidetes bacteria on its surface.</title>
        <authorList>
            <person name="Treitli S.C."/>
            <person name="Kolisko M."/>
            <person name="Husnik F."/>
            <person name="Keeling P."/>
            <person name="Hampl V."/>
        </authorList>
    </citation>
    <scope>NUCLEOTIDE SEQUENCE [LARGE SCALE GENOMIC DNA]</scope>
    <source>
        <strain evidence="2">ST1C</strain>
    </source>
</reference>
<evidence type="ECO:0000259" key="1">
    <source>
        <dbReference type="Pfam" id="PF13358"/>
    </source>
</evidence>
<dbReference type="PANTHER" id="PTHR23022:SF135">
    <property type="entry name" value="SI:DKEY-77F5.3"/>
    <property type="match status" value="1"/>
</dbReference>